<protein>
    <submittedName>
        <fullName evidence="2">Uncharacterized protein</fullName>
    </submittedName>
</protein>
<gene>
    <name evidence="2" type="ORF">ANIA_11504</name>
    <name evidence="3" type="ORF">ANIA_11582</name>
</gene>
<dbReference type="RefSeq" id="XP_050466965.1">
    <property type="nucleotide sequence ID" value="XM_050611613.1"/>
</dbReference>
<dbReference type="AlphaFoldDB" id="C8V1S7"/>
<reference evidence="4" key="2">
    <citation type="journal article" date="2009" name="Fungal Genet. Biol.">
        <title>The 2008 update of the Aspergillus nidulans genome annotation: a community effort.</title>
        <authorList>
            <person name="Wortman J.R."/>
            <person name="Gilsenan J.M."/>
            <person name="Joardar V."/>
            <person name="Deegan J."/>
            <person name="Clutterbuck J."/>
            <person name="Andersen M.R."/>
            <person name="Archer D."/>
            <person name="Bencina M."/>
            <person name="Braus G."/>
            <person name="Coutinho P."/>
            <person name="von Dohren H."/>
            <person name="Doonan J."/>
            <person name="Driessen A.J."/>
            <person name="Durek P."/>
            <person name="Espeso E."/>
            <person name="Fekete E."/>
            <person name="Flipphi M."/>
            <person name="Estrada C.G."/>
            <person name="Geysens S."/>
            <person name="Goldman G."/>
            <person name="de Groot P.W."/>
            <person name="Hansen K."/>
            <person name="Harris S.D."/>
            <person name="Heinekamp T."/>
            <person name="Helmstaedt K."/>
            <person name="Henrissat B."/>
            <person name="Hofmann G."/>
            <person name="Homan T."/>
            <person name="Horio T."/>
            <person name="Horiuchi H."/>
            <person name="James S."/>
            <person name="Jones M."/>
            <person name="Karaffa L."/>
            <person name="Karanyi Z."/>
            <person name="Kato M."/>
            <person name="Keller N."/>
            <person name="Kelly D.E."/>
            <person name="Kiel J.A."/>
            <person name="Kim J.M."/>
            <person name="van der Klei I.J."/>
            <person name="Klis F.M."/>
            <person name="Kovalchuk A."/>
            <person name="Krasevec N."/>
            <person name="Kubicek C.P."/>
            <person name="Liu B."/>
            <person name="Maccabe A."/>
            <person name="Meyer V."/>
            <person name="Mirabito P."/>
            <person name="Miskei M."/>
            <person name="Mos M."/>
            <person name="Mullins J."/>
            <person name="Nelson D.R."/>
            <person name="Nielsen J."/>
            <person name="Oakley B.R."/>
            <person name="Osmani S.A."/>
            <person name="Pakula T."/>
            <person name="Paszewski A."/>
            <person name="Paulsen I."/>
            <person name="Pilsyk S."/>
            <person name="Pocsi I."/>
            <person name="Punt P.J."/>
            <person name="Ram A.F."/>
            <person name="Ren Q."/>
            <person name="Robellet X."/>
            <person name="Robson G."/>
            <person name="Seiboth B."/>
            <person name="van Solingen P."/>
            <person name="Specht T."/>
            <person name="Sun J."/>
            <person name="Taheri-Talesh N."/>
            <person name="Takeshita N."/>
            <person name="Ussery D."/>
            <person name="vanKuyk P.A."/>
            <person name="Visser H."/>
            <person name="van de Vondervoort P.J."/>
            <person name="de Vries R.P."/>
            <person name="Walton J."/>
            <person name="Xiang X."/>
            <person name="Xiong Y."/>
            <person name="Zeng A.P."/>
            <person name="Brandt B.W."/>
            <person name="Cornell M.J."/>
            <person name="van den Hondel C.A."/>
            <person name="Visser J."/>
            <person name="Oliver S.G."/>
            <person name="Turner G."/>
        </authorList>
    </citation>
    <scope>GENOME REANNOTATION</scope>
    <source>
        <strain evidence="4">FGSC A4 / ATCC 38163 / CBS 112.46 / NRRL 194 / M139</strain>
    </source>
</reference>
<keyword evidence="4" id="KW-1185">Reference proteome</keyword>
<organism evidence="2 4">
    <name type="scientific">Emericella nidulans (strain FGSC A4 / ATCC 38163 / CBS 112.46 / NRRL 194 / M139)</name>
    <name type="common">Aspergillus nidulans</name>
    <dbReference type="NCBI Taxonomy" id="227321"/>
    <lineage>
        <taxon>Eukaryota</taxon>
        <taxon>Fungi</taxon>
        <taxon>Dikarya</taxon>
        <taxon>Ascomycota</taxon>
        <taxon>Pezizomycotina</taxon>
        <taxon>Eurotiomycetes</taxon>
        <taxon>Eurotiomycetidae</taxon>
        <taxon>Eurotiales</taxon>
        <taxon>Aspergillaceae</taxon>
        <taxon>Aspergillus</taxon>
        <taxon>Aspergillus subgen. Nidulantes</taxon>
    </lineage>
</organism>
<dbReference type="GeneID" id="74897080"/>
<dbReference type="VEuPathDB" id="FungiDB:AN11582"/>
<dbReference type="EMBL" id="BN001302">
    <property type="protein sequence ID" value="CBF73430.1"/>
    <property type="molecule type" value="Genomic_DNA"/>
</dbReference>
<dbReference type="EMBL" id="BN001301">
    <property type="protein sequence ID" value="CBF69925.1"/>
    <property type="molecule type" value="Genomic_DNA"/>
</dbReference>
<proteinExistence type="predicted"/>
<evidence type="ECO:0000313" key="4">
    <source>
        <dbReference type="Proteomes" id="UP000000560"/>
    </source>
</evidence>
<reference evidence="2" key="3">
    <citation type="journal article" date="2009" name="Fungal Genet. Biol.">
        <title>The 2008 update of the Aspergillus nidulans genome annotation: A community effort.</title>
        <authorList>
            <person name="Russo Wortman J."/>
            <person name="Mabey Gilsenan J."/>
            <person name="Joardar V."/>
            <person name="Deegan J."/>
            <person name="Clutterbuck J."/>
            <person name="Andersen M.R."/>
            <person name="Archer D."/>
            <person name="Bencina M."/>
            <person name="Braus G."/>
            <person name="Coutinho P."/>
            <person name="von Dohren H."/>
            <person name="Doonan J."/>
            <person name="Driessen A.J.M."/>
            <person name="Durek P."/>
            <person name="Espeso E."/>
            <person name="Fekete E."/>
            <person name="Flipphi M."/>
            <person name="Garcia Estrada C."/>
            <person name="Geysens S."/>
            <person name="Goldman G."/>
            <person name="de Groot P.W.J."/>
            <person name="Hansen K."/>
            <person name="Harris S.D."/>
            <person name="Heinekamp T."/>
            <person name="Helmstaedt K."/>
            <person name="Henrissat B."/>
            <person name="Hofmann G."/>
            <person name="Homan T."/>
            <person name="Horio T."/>
            <person name="Horiuchi H."/>
            <person name="James S."/>
            <person name="Jones M."/>
            <person name="Karaffa L."/>
            <person name="Karanyi Z."/>
            <person name="Kato M."/>
            <person name="Keller N."/>
            <person name="Kelly D.E."/>
            <person name="Kiel J.A.K.W."/>
            <person name="Kim J-M."/>
            <person name="van der Klei I.J."/>
            <person name="Klis F.M."/>
            <person name="Kovalchuk A."/>
            <person name="Krasevec N."/>
            <person name="Kubicek C.P."/>
            <person name="Liu B."/>
            <person name="MacCabe A."/>
            <person name="Meyer V."/>
            <person name="Mirabito P."/>
            <person name="Miskei M."/>
            <person name="Mos M."/>
            <person name="Mullins J."/>
            <person name="Nelson D.R."/>
            <person name="Nielsen J."/>
            <person name="Oakley B.R."/>
            <person name="Osmani S.A."/>
            <person name="Pakula T."/>
            <person name="Paszewski A."/>
            <person name="Paulsen I."/>
            <person name="Pilsyk S."/>
            <person name="Posci I."/>
            <person name="Punt P.J."/>
            <person name="Ram A.F.J."/>
            <person name="Ren Q."/>
            <person name="Robellet X."/>
            <person name="Robson G."/>
            <person name="Seiboth B."/>
            <person name="van Solingen P."/>
            <person name="Specht T."/>
            <person name="Sun J."/>
            <person name="Taheri-Talesh N."/>
            <person name="Takeshita N."/>
            <person name="Ussery D."/>
            <person name="vanKuyk P.A."/>
            <person name="Visser H."/>
            <person name="van der Vondervoot P.J.I."/>
            <person name="de Vries R.P."/>
            <person name="Walton J."/>
            <person name="Xiang X."/>
            <person name="Xiong Y."/>
            <person name="Ping Zeng A."/>
            <person name="Brandt B.W."/>
            <person name="Cornell M.J."/>
            <person name="van den Hondel C.A.M.J.J."/>
            <person name="Visser J."/>
            <person name="Oliver S.G."/>
            <person name="Turner G."/>
        </authorList>
    </citation>
    <scope>NUCLEOTIDE SEQUENCE</scope>
    <source>
        <strain evidence="2">FGSC A4</strain>
    </source>
</reference>
<evidence type="ECO:0000256" key="1">
    <source>
        <dbReference type="SAM" id="MobiDB-lite"/>
    </source>
</evidence>
<accession>C8V1S7</accession>
<name>C8V1S7_EMENI</name>
<dbReference type="Proteomes" id="UP000000560">
    <property type="component" value="Chromosome II"/>
</dbReference>
<dbReference type="VEuPathDB" id="FungiDB:AN11504"/>
<feature type="region of interest" description="Disordered" evidence="1">
    <location>
        <begin position="61"/>
        <end position="90"/>
    </location>
</feature>
<dbReference type="HOGENOM" id="CLU_2440838_0_0_1"/>
<sequence length="90" mass="10614">MPIKSLTRHQKQPWKASTAYYINNFRYPWDNLTSPCYYQRGDFNMTFTGLVYQLPLFEPPNSTSQRARIDRADEPESTEPTSQYCRAVRA</sequence>
<dbReference type="Proteomes" id="UP000000560">
    <property type="component" value="Chromosome I"/>
</dbReference>
<evidence type="ECO:0000313" key="2">
    <source>
        <dbReference type="EMBL" id="CBF69925.1"/>
    </source>
</evidence>
<dbReference type="KEGG" id="ani:ANIA_11504"/>
<reference evidence="4" key="1">
    <citation type="journal article" date="2005" name="Nature">
        <title>Sequencing of Aspergillus nidulans and comparative analysis with A. fumigatus and A. oryzae.</title>
        <authorList>
            <person name="Galagan J.E."/>
            <person name="Calvo S.E."/>
            <person name="Cuomo C."/>
            <person name="Ma L.J."/>
            <person name="Wortman J.R."/>
            <person name="Batzoglou S."/>
            <person name="Lee S.I."/>
            <person name="Basturkmen M."/>
            <person name="Spevak C.C."/>
            <person name="Clutterbuck J."/>
            <person name="Kapitonov V."/>
            <person name="Jurka J."/>
            <person name="Scazzocchio C."/>
            <person name="Farman M."/>
            <person name="Butler J."/>
            <person name="Purcell S."/>
            <person name="Harris S."/>
            <person name="Braus G.H."/>
            <person name="Draht O."/>
            <person name="Busch S."/>
            <person name="D'Enfert C."/>
            <person name="Bouchier C."/>
            <person name="Goldman G.H."/>
            <person name="Bell-Pedersen D."/>
            <person name="Griffiths-Jones S."/>
            <person name="Doonan J.H."/>
            <person name="Yu J."/>
            <person name="Vienken K."/>
            <person name="Pain A."/>
            <person name="Freitag M."/>
            <person name="Selker E.U."/>
            <person name="Archer D.B."/>
            <person name="Penalva M.A."/>
            <person name="Oakley B.R."/>
            <person name="Momany M."/>
            <person name="Tanaka T."/>
            <person name="Kumagai T."/>
            <person name="Asai K."/>
            <person name="Machida M."/>
            <person name="Nierman W.C."/>
            <person name="Denning D.W."/>
            <person name="Caddick M."/>
            <person name="Hynes M."/>
            <person name="Paoletti M."/>
            <person name="Fischer R."/>
            <person name="Miller B."/>
            <person name="Dyer P."/>
            <person name="Sachs M.S."/>
            <person name="Osmani S.A."/>
            <person name="Birren B.W."/>
        </authorList>
    </citation>
    <scope>NUCLEOTIDE SEQUENCE [LARGE SCALE GENOMIC DNA]</scope>
    <source>
        <strain evidence="4">FGSC A4 / ATCC 38163 / CBS 112.46 / NRRL 194 / M139</strain>
    </source>
</reference>
<dbReference type="InParanoid" id="C8V1S7"/>
<evidence type="ECO:0000313" key="3">
    <source>
        <dbReference type="EMBL" id="CBF73430.1"/>
    </source>
</evidence>